<name>A0A5B7GN64_PORTR</name>
<gene>
    <name evidence="1" type="ORF">E2C01_055604</name>
</gene>
<comment type="caution">
    <text evidence="1">The sequence shown here is derived from an EMBL/GenBank/DDBJ whole genome shotgun (WGS) entry which is preliminary data.</text>
</comment>
<sequence>MGLPQPGDSIMGAGEGVELEQDTEKLLLCRYSHLRLEVITICLFHLQAECHAGNTGAQPPTTVTAT</sequence>
<proteinExistence type="predicted"/>
<reference evidence="1 2" key="1">
    <citation type="submission" date="2019-05" db="EMBL/GenBank/DDBJ databases">
        <title>Another draft genome of Portunus trituberculatus and its Hox gene families provides insights of decapod evolution.</title>
        <authorList>
            <person name="Jeong J.-H."/>
            <person name="Song I."/>
            <person name="Kim S."/>
            <person name="Choi T."/>
            <person name="Kim D."/>
            <person name="Ryu S."/>
            <person name="Kim W."/>
        </authorList>
    </citation>
    <scope>NUCLEOTIDE SEQUENCE [LARGE SCALE GENOMIC DNA]</scope>
    <source>
        <tissue evidence="1">Muscle</tissue>
    </source>
</reference>
<dbReference type="AlphaFoldDB" id="A0A5B7GN64"/>
<keyword evidence="2" id="KW-1185">Reference proteome</keyword>
<accession>A0A5B7GN64</accession>
<dbReference type="Proteomes" id="UP000324222">
    <property type="component" value="Unassembled WGS sequence"/>
</dbReference>
<evidence type="ECO:0000313" key="1">
    <source>
        <dbReference type="EMBL" id="MPC61531.1"/>
    </source>
</evidence>
<protein>
    <submittedName>
        <fullName evidence="1">Uncharacterized protein</fullName>
    </submittedName>
</protein>
<organism evidence="1 2">
    <name type="scientific">Portunus trituberculatus</name>
    <name type="common">Swimming crab</name>
    <name type="synonym">Neptunus trituberculatus</name>
    <dbReference type="NCBI Taxonomy" id="210409"/>
    <lineage>
        <taxon>Eukaryota</taxon>
        <taxon>Metazoa</taxon>
        <taxon>Ecdysozoa</taxon>
        <taxon>Arthropoda</taxon>
        <taxon>Crustacea</taxon>
        <taxon>Multicrustacea</taxon>
        <taxon>Malacostraca</taxon>
        <taxon>Eumalacostraca</taxon>
        <taxon>Eucarida</taxon>
        <taxon>Decapoda</taxon>
        <taxon>Pleocyemata</taxon>
        <taxon>Brachyura</taxon>
        <taxon>Eubrachyura</taxon>
        <taxon>Portunoidea</taxon>
        <taxon>Portunidae</taxon>
        <taxon>Portuninae</taxon>
        <taxon>Portunus</taxon>
    </lineage>
</organism>
<evidence type="ECO:0000313" key="2">
    <source>
        <dbReference type="Proteomes" id="UP000324222"/>
    </source>
</evidence>
<dbReference type="EMBL" id="VSRR010018621">
    <property type="protein sequence ID" value="MPC61531.1"/>
    <property type="molecule type" value="Genomic_DNA"/>
</dbReference>